<evidence type="ECO:0000313" key="2">
    <source>
        <dbReference type="EMBL" id="KAJ6027782.1"/>
    </source>
</evidence>
<keyword evidence="3" id="KW-1185">Reference proteome</keyword>
<dbReference type="PANTHER" id="PTHR36167">
    <property type="entry name" value="C2H2 FINGER DOMAIN TRANSCRIPTION FACTOR (EUROFUNG)-RELATED"/>
    <property type="match status" value="1"/>
</dbReference>
<proteinExistence type="predicted"/>
<feature type="region of interest" description="Disordered" evidence="1">
    <location>
        <begin position="327"/>
        <end position="371"/>
    </location>
</feature>
<dbReference type="Proteomes" id="UP001219568">
    <property type="component" value="Unassembled WGS sequence"/>
</dbReference>
<feature type="region of interest" description="Disordered" evidence="1">
    <location>
        <begin position="430"/>
        <end position="454"/>
    </location>
</feature>
<reference evidence="2" key="1">
    <citation type="journal article" date="2023" name="IMA Fungus">
        <title>Comparative genomic study of the Penicillium genus elucidates a diverse pangenome and 15 lateral gene transfer events.</title>
        <authorList>
            <person name="Petersen C."/>
            <person name="Sorensen T."/>
            <person name="Nielsen M.R."/>
            <person name="Sondergaard T.E."/>
            <person name="Sorensen J.L."/>
            <person name="Fitzpatrick D.A."/>
            <person name="Frisvad J.C."/>
            <person name="Nielsen K.L."/>
        </authorList>
    </citation>
    <scope>NUCLEOTIDE SEQUENCE</scope>
    <source>
        <strain evidence="2">IBT 15450</strain>
    </source>
</reference>
<evidence type="ECO:0008006" key="4">
    <source>
        <dbReference type="Google" id="ProtNLM"/>
    </source>
</evidence>
<organism evidence="2 3">
    <name type="scientific">Penicillium canescens</name>
    <dbReference type="NCBI Taxonomy" id="5083"/>
    <lineage>
        <taxon>Eukaryota</taxon>
        <taxon>Fungi</taxon>
        <taxon>Dikarya</taxon>
        <taxon>Ascomycota</taxon>
        <taxon>Pezizomycotina</taxon>
        <taxon>Eurotiomycetes</taxon>
        <taxon>Eurotiomycetidae</taxon>
        <taxon>Eurotiales</taxon>
        <taxon>Aspergillaceae</taxon>
        <taxon>Penicillium</taxon>
    </lineage>
</organism>
<dbReference type="InterPro" id="IPR039327">
    <property type="entry name" value="CON7-like"/>
</dbReference>
<comment type="caution">
    <text evidence="2">The sequence shown here is derived from an EMBL/GenBank/DDBJ whole genome shotgun (WGS) entry which is preliminary data.</text>
</comment>
<dbReference type="GO" id="GO:0006355">
    <property type="term" value="P:regulation of DNA-templated transcription"/>
    <property type="evidence" value="ECO:0007669"/>
    <property type="project" value="InterPro"/>
</dbReference>
<dbReference type="PANTHER" id="PTHR36167:SF4">
    <property type="entry name" value="FUNGAL N-TERMINAL DOMAIN-CONTAINING PROTEIN"/>
    <property type="match status" value="1"/>
</dbReference>
<name>A0AAD6I2U9_PENCN</name>
<gene>
    <name evidence="2" type="ORF">N7460_012599</name>
</gene>
<protein>
    <recommendedName>
        <fullName evidence="4">Fungal N-terminal domain-containing protein</fullName>
    </recommendedName>
</protein>
<sequence length="503" mass="56638">MSGIEVLGVIASAIQVAELGMKLSVRLCTFYRDIKAANQTIQNLSSDVSLTCAILHELGETLQTDEQSKVCSDQAFRTVEKVLAECKDVFQQIEIIAEKETSKIGSNRLSQKLSVAMMRPDLEMFQTHLERLKSTMLLMLNVIMYAGQIRRRAENSVLEDQRKLIQTLIDDKKNNETRYNSLIRLIRTSVSVKSTPEASHSSDMIQSTSTGALSFTAANIAVRANEKITTSRAMHTEGTRNQSTIEEQDTLKHVGDFQVYGAFVRRVLEDIDRCQPLLDPPRYLRFRNGIVKMHMEEYPKYRQTHSIGIIDSSKFFSDPIFDFRGGSPSSLVQGDPRAMQRDETSTSDLTTNPWGYSRSHHDDSDDNDDDYTFDSVADAALPMRSDSFAARDPLTFPPEIIPLGYSTDSLERISVDCAVESKFQSNPLVHNERNSHRSDSNVTGTSVEDGSYTRPVRSHRRRLLGLLKSGNQGPVSIQSEPLDKTLDRLVLKWTTLTVDEIQR</sequence>
<feature type="compositionally biased region" description="Basic and acidic residues" evidence="1">
    <location>
        <begin position="430"/>
        <end position="439"/>
    </location>
</feature>
<reference evidence="2" key="2">
    <citation type="submission" date="2023-01" db="EMBL/GenBank/DDBJ databases">
        <authorList>
            <person name="Petersen C."/>
        </authorList>
    </citation>
    <scope>NUCLEOTIDE SEQUENCE</scope>
    <source>
        <strain evidence="2">IBT 15450</strain>
    </source>
</reference>
<dbReference type="EMBL" id="JAQJZL010000015">
    <property type="protein sequence ID" value="KAJ6027782.1"/>
    <property type="molecule type" value="Genomic_DNA"/>
</dbReference>
<dbReference type="AlphaFoldDB" id="A0AAD6I2U9"/>
<evidence type="ECO:0000313" key="3">
    <source>
        <dbReference type="Proteomes" id="UP001219568"/>
    </source>
</evidence>
<evidence type="ECO:0000256" key="1">
    <source>
        <dbReference type="SAM" id="MobiDB-lite"/>
    </source>
</evidence>
<accession>A0AAD6I2U9</accession>